<keyword evidence="3" id="KW-1003">Cell membrane</keyword>
<organism evidence="10 11">
    <name type="scientific">Falsigemmobacter faecalis</name>
    <dbReference type="NCBI Taxonomy" id="2488730"/>
    <lineage>
        <taxon>Bacteria</taxon>
        <taxon>Pseudomonadati</taxon>
        <taxon>Pseudomonadota</taxon>
        <taxon>Alphaproteobacteria</taxon>
        <taxon>Rhodobacterales</taxon>
        <taxon>Paracoccaceae</taxon>
        <taxon>Falsigemmobacter</taxon>
    </lineage>
</organism>
<dbReference type="PANTHER" id="PTHR30574">
    <property type="entry name" value="INNER MEMBRANE PROTEIN YEDE"/>
    <property type="match status" value="1"/>
</dbReference>
<evidence type="ECO:0000256" key="3">
    <source>
        <dbReference type="ARBA" id="ARBA00022475"/>
    </source>
</evidence>
<reference evidence="10 11" key="1">
    <citation type="submission" date="2018-11" db="EMBL/GenBank/DDBJ databases">
        <title>Gemmobacter sp. nov., YIM 102744-1 draft genome.</title>
        <authorList>
            <person name="Li G."/>
            <person name="Jiang Y."/>
        </authorList>
    </citation>
    <scope>NUCLEOTIDE SEQUENCE [LARGE SCALE GENOMIC DNA]</scope>
    <source>
        <strain evidence="10 11">YIM 102744-1</strain>
    </source>
</reference>
<gene>
    <name evidence="10" type="ORF">EG244_01940</name>
</gene>
<name>A0A3P3DZE1_9RHOB</name>
<proteinExistence type="inferred from homology"/>
<dbReference type="GO" id="GO:0005886">
    <property type="term" value="C:plasma membrane"/>
    <property type="evidence" value="ECO:0007669"/>
    <property type="project" value="UniProtKB-SubCell"/>
</dbReference>
<dbReference type="PANTHER" id="PTHR30574:SF1">
    <property type="entry name" value="SULPHUR TRANSPORT DOMAIN-CONTAINING PROTEIN"/>
    <property type="match status" value="1"/>
</dbReference>
<feature type="transmembrane region" description="Helical" evidence="9">
    <location>
        <begin position="48"/>
        <end position="68"/>
    </location>
</feature>
<keyword evidence="5 9" id="KW-0812">Transmembrane</keyword>
<evidence type="ECO:0000256" key="9">
    <source>
        <dbReference type="SAM" id="Phobius"/>
    </source>
</evidence>
<evidence type="ECO:0000256" key="5">
    <source>
        <dbReference type="ARBA" id="ARBA00022692"/>
    </source>
</evidence>
<accession>A0A3P3DZE1</accession>
<evidence type="ECO:0000256" key="4">
    <source>
        <dbReference type="ARBA" id="ARBA00022519"/>
    </source>
</evidence>
<evidence type="ECO:0000256" key="1">
    <source>
        <dbReference type="ARBA" id="ARBA00004429"/>
    </source>
</evidence>
<feature type="transmembrane region" description="Helical" evidence="9">
    <location>
        <begin position="118"/>
        <end position="139"/>
    </location>
</feature>
<keyword evidence="4" id="KW-0997">Cell inner membrane</keyword>
<dbReference type="Pfam" id="PF04143">
    <property type="entry name" value="Sulf_transp"/>
    <property type="match status" value="1"/>
</dbReference>
<keyword evidence="11" id="KW-1185">Reference proteome</keyword>
<evidence type="ECO:0000256" key="8">
    <source>
        <dbReference type="ARBA" id="ARBA00035655"/>
    </source>
</evidence>
<dbReference type="InterPro" id="IPR007272">
    <property type="entry name" value="Sulf_transp_TsuA/YedE"/>
</dbReference>
<evidence type="ECO:0000313" key="10">
    <source>
        <dbReference type="EMBL" id="RRH78228.1"/>
    </source>
</evidence>
<keyword evidence="2" id="KW-0813">Transport</keyword>
<dbReference type="AlphaFoldDB" id="A0A3P3DZE1"/>
<keyword evidence="6 9" id="KW-1133">Transmembrane helix</keyword>
<dbReference type="Proteomes" id="UP000282125">
    <property type="component" value="Unassembled WGS sequence"/>
</dbReference>
<dbReference type="RefSeq" id="WP_124963318.1">
    <property type="nucleotide sequence ID" value="NZ_RRAZ01000002.1"/>
</dbReference>
<dbReference type="EMBL" id="RRAZ01000002">
    <property type="protein sequence ID" value="RRH78228.1"/>
    <property type="molecule type" value="Genomic_DNA"/>
</dbReference>
<dbReference type="OrthoDB" id="9814020at2"/>
<comment type="caution">
    <text evidence="10">The sequence shown here is derived from an EMBL/GenBank/DDBJ whole genome shotgun (WGS) entry which is preliminary data.</text>
</comment>
<evidence type="ECO:0000256" key="7">
    <source>
        <dbReference type="ARBA" id="ARBA00023136"/>
    </source>
</evidence>
<keyword evidence="7 9" id="KW-0472">Membrane</keyword>
<comment type="subcellular location">
    <subcellularLocation>
        <location evidence="1">Cell inner membrane</location>
        <topology evidence="1">Multi-pass membrane protein</topology>
    </subcellularLocation>
</comment>
<feature type="transmembrane region" description="Helical" evidence="9">
    <location>
        <begin position="80"/>
        <end position="97"/>
    </location>
</feature>
<protein>
    <submittedName>
        <fullName evidence="10">YeeE/YedE family protein</fullName>
    </submittedName>
</protein>
<evidence type="ECO:0000313" key="11">
    <source>
        <dbReference type="Proteomes" id="UP000282125"/>
    </source>
</evidence>
<evidence type="ECO:0000256" key="6">
    <source>
        <dbReference type="ARBA" id="ARBA00022989"/>
    </source>
</evidence>
<evidence type="ECO:0000256" key="2">
    <source>
        <dbReference type="ARBA" id="ARBA00022448"/>
    </source>
</evidence>
<feature type="transmembrane region" description="Helical" evidence="9">
    <location>
        <begin position="6"/>
        <end position="27"/>
    </location>
</feature>
<sequence>MTEFTPGLSLLGGALIGLAAVLLMALYGRIAGMSGMIQGLLPPVAKDWRWRAAFLAGAVLAPVGITAISGWRPEFTSDTPALWLVVGGIITGVGVQLGSGCSSGHGVCGMARLSKRSILATLCFMASTGVTVYVIRHLIGGL</sequence>
<comment type="similarity">
    <text evidence="8">Belongs to the TsuA/YedE (TC 9.B.102) family.</text>
</comment>